<sequence>MRIFLTTDIAEFHAEAETFLLRDPLRHTVITGAVANAAEPMHLLSVRSGGEVVGVAMRAPGYHIYLGQLPPASVPAVAEALIDAVPDSDGVEGTTDLATLFAQRWCALSGQQYHWSYAHLLYRLGDLRIPPVAGNPRPATDIDTELCSDWIDAMRAETGMPPPALTPERIRHRIAAGSWWLWEHGGQPVSFAAHQLPTQGWSRIGPVYTPPDARGHGYASALTAHIGRMLRDGDIEVCLFADVANPTSNKIYRAIGFEPTYEFVRYGFSPTAALSSTS</sequence>
<gene>
    <name evidence="2" type="ORF">F5544_37315</name>
</gene>
<feature type="domain" description="N-acetyltransferase" evidence="1">
    <location>
        <begin position="134"/>
        <end position="278"/>
    </location>
</feature>
<evidence type="ECO:0000313" key="2">
    <source>
        <dbReference type="EMBL" id="QIS15290.1"/>
    </source>
</evidence>
<dbReference type="Gene3D" id="3.40.630.30">
    <property type="match status" value="1"/>
</dbReference>
<dbReference type="SUPFAM" id="SSF55729">
    <property type="entry name" value="Acyl-CoA N-acyltransferases (Nat)"/>
    <property type="match status" value="1"/>
</dbReference>
<evidence type="ECO:0000259" key="1">
    <source>
        <dbReference type="PROSITE" id="PS51186"/>
    </source>
</evidence>
<name>A0A6G9YQ97_9NOCA</name>
<dbReference type="AlphaFoldDB" id="A0A6G9YQ97"/>
<dbReference type="GO" id="GO:0016747">
    <property type="term" value="F:acyltransferase activity, transferring groups other than amino-acyl groups"/>
    <property type="evidence" value="ECO:0007669"/>
    <property type="project" value="InterPro"/>
</dbReference>
<dbReference type="KEGG" id="nah:F5544_37315"/>
<accession>A0A6G9YQ97</accession>
<proteinExistence type="predicted"/>
<reference evidence="2 3" key="1">
    <citation type="journal article" date="2019" name="ACS Chem. Biol.">
        <title>Identification and Mobilization of a Cryptic Antibiotic Biosynthesis Gene Locus from a Human-Pathogenic Nocardia Isolate.</title>
        <authorList>
            <person name="Herisse M."/>
            <person name="Ishida K."/>
            <person name="Porter J.L."/>
            <person name="Howden B."/>
            <person name="Hertweck C."/>
            <person name="Stinear T.P."/>
            <person name="Pidot S.J."/>
        </authorList>
    </citation>
    <scope>NUCLEOTIDE SEQUENCE [LARGE SCALE GENOMIC DNA]</scope>
    <source>
        <strain evidence="2 3">AUSMDU00012717</strain>
    </source>
</reference>
<dbReference type="InterPro" id="IPR013653">
    <property type="entry name" value="GCN5-like_dom"/>
</dbReference>
<dbReference type="RefSeq" id="WP_167477562.1">
    <property type="nucleotide sequence ID" value="NZ_CP046172.1"/>
</dbReference>
<dbReference type="PROSITE" id="PS51186">
    <property type="entry name" value="GNAT"/>
    <property type="match status" value="1"/>
</dbReference>
<keyword evidence="2" id="KW-0808">Transferase</keyword>
<protein>
    <submittedName>
        <fullName evidence="2">GNAT family N-acetyltransferase</fullName>
    </submittedName>
</protein>
<keyword evidence="3" id="KW-1185">Reference proteome</keyword>
<dbReference type="InterPro" id="IPR016181">
    <property type="entry name" value="Acyl_CoA_acyltransferase"/>
</dbReference>
<dbReference type="Proteomes" id="UP000503540">
    <property type="component" value="Chromosome"/>
</dbReference>
<dbReference type="CDD" id="cd04301">
    <property type="entry name" value="NAT_SF"/>
    <property type="match status" value="1"/>
</dbReference>
<dbReference type="Pfam" id="PF08445">
    <property type="entry name" value="FR47"/>
    <property type="match status" value="1"/>
</dbReference>
<dbReference type="EMBL" id="CP046172">
    <property type="protein sequence ID" value="QIS15290.1"/>
    <property type="molecule type" value="Genomic_DNA"/>
</dbReference>
<evidence type="ECO:0000313" key="3">
    <source>
        <dbReference type="Proteomes" id="UP000503540"/>
    </source>
</evidence>
<organism evidence="2 3">
    <name type="scientific">Nocardia arthritidis</name>
    <dbReference type="NCBI Taxonomy" id="228602"/>
    <lineage>
        <taxon>Bacteria</taxon>
        <taxon>Bacillati</taxon>
        <taxon>Actinomycetota</taxon>
        <taxon>Actinomycetes</taxon>
        <taxon>Mycobacteriales</taxon>
        <taxon>Nocardiaceae</taxon>
        <taxon>Nocardia</taxon>
    </lineage>
</organism>
<dbReference type="InterPro" id="IPR000182">
    <property type="entry name" value="GNAT_dom"/>
</dbReference>